<sequence>METGLRTENAVDTRDIYRPMLPFDSPQDRAALEYYAGPAVVVNQRTACFAPTLDNVELIYKLNNGSAAGGLYLNATIAVENQTDFIGTDPSKLGQITCRIHNGGLA</sequence>
<dbReference type="AlphaFoldDB" id="A0A2H3HAC1"/>
<accession>A0A2H3HAC1</accession>
<gene>
    <name evidence="1" type="ORF">AU210_007117</name>
</gene>
<protein>
    <submittedName>
        <fullName evidence="1">Uncharacterized protein</fullName>
    </submittedName>
</protein>
<dbReference type="Proteomes" id="UP000219602">
    <property type="component" value="Chromosome 5"/>
</dbReference>
<proteinExistence type="predicted"/>
<dbReference type="EMBL" id="MABQ02000004">
    <property type="protein sequence ID" value="PCD38650.1"/>
    <property type="molecule type" value="Genomic_DNA"/>
</dbReference>
<reference evidence="1 2" key="1">
    <citation type="journal article" date="2016" name="Environ. Microbiol.">
        <title>Effector profiles distinguish formae speciales of Fusarium oxysporum.</title>
        <authorList>
            <person name="van Dam P."/>
            <person name="Fokkens L."/>
            <person name="Schmidt S.M."/>
            <person name="Linmans J.H."/>
            <person name="Kistler H.C."/>
            <person name="Ma L.J."/>
            <person name="Rep M."/>
        </authorList>
    </citation>
    <scope>NUCLEOTIDE SEQUENCE [LARGE SCALE GENOMIC DNA]</scope>
    <source>
        <strain evidence="1 2">Forc016</strain>
    </source>
</reference>
<evidence type="ECO:0000313" key="1">
    <source>
        <dbReference type="EMBL" id="PCD38650.1"/>
    </source>
</evidence>
<reference evidence="1 2" key="2">
    <citation type="journal article" date="2017" name="Sci. Rep.">
        <title>A mobile pathogenicity chromosome in Fusarium oxysporum for infection of multiple cucurbit species.</title>
        <authorList>
            <person name="van Dam P."/>
            <person name="Fokkens L."/>
            <person name="Ayukawa Y."/>
            <person name="van der Gragt M."/>
            <person name="Ter Horst A."/>
            <person name="Brankovics B."/>
            <person name="Houterman P.M."/>
            <person name="Arie T."/>
            <person name="Rep M."/>
        </authorList>
    </citation>
    <scope>NUCLEOTIDE SEQUENCE [LARGE SCALE GENOMIC DNA]</scope>
    <source>
        <strain evidence="1 2">Forc016</strain>
    </source>
</reference>
<comment type="caution">
    <text evidence="1">The sequence shown here is derived from an EMBL/GenBank/DDBJ whole genome shotgun (WGS) entry which is preliminary data.</text>
</comment>
<name>A0A2H3HAC1_FUSOX</name>
<evidence type="ECO:0000313" key="2">
    <source>
        <dbReference type="Proteomes" id="UP000219602"/>
    </source>
</evidence>
<organism evidence="1 2">
    <name type="scientific">Fusarium oxysporum f. sp. radicis-cucumerinum</name>
    <dbReference type="NCBI Taxonomy" id="327505"/>
    <lineage>
        <taxon>Eukaryota</taxon>
        <taxon>Fungi</taxon>
        <taxon>Dikarya</taxon>
        <taxon>Ascomycota</taxon>
        <taxon>Pezizomycotina</taxon>
        <taxon>Sordariomycetes</taxon>
        <taxon>Hypocreomycetidae</taxon>
        <taxon>Hypocreales</taxon>
        <taxon>Nectriaceae</taxon>
        <taxon>Fusarium</taxon>
        <taxon>Fusarium oxysporum species complex</taxon>
    </lineage>
</organism>